<dbReference type="PRINTS" id="PR00081">
    <property type="entry name" value="GDHRDH"/>
</dbReference>
<dbReference type="InterPro" id="IPR036291">
    <property type="entry name" value="NAD(P)-bd_dom_sf"/>
</dbReference>
<evidence type="ECO:0000313" key="5">
    <source>
        <dbReference type="Proteomes" id="UP001500547"/>
    </source>
</evidence>
<evidence type="ECO:0000256" key="1">
    <source>
        <dbReference type="ARBA" id="ARBA00006484"/>
    </source>
</evidence>
<evidence type="ECO:0000256" key="3">
    <source>
        <dbReference type="RuleBase" id="RU000363"/>
    </source>
</evidence>
<evidence type="ECO:0000313" key="4">
    <source>
        <dbReference type="EMBL" id="GAA5164096.1"/>
    </source>
</evidence>
<dbReference type="PROSITE" id="PS00061">
    <property type="entry name" value="ADH_SHORT"/>
    <property type="match status" value="1"/>
</dbReference>
<dbReference type="NCBIfam" id="NF005437">
    <property type="entry name" value="PRK07024.1"/>
    <property type="match status" value="1"/>
</dbReference>
<dbReference type="SUPFAM" id="SSF51735">
    <property type="entry name" value="NAD(P)-binding Rossmann-fold domains"/>
    <property type="match status" value="1"/>
</dbReference>
<gene>
    <name evidence="4" type="ORF">GCM10025770_17360</name>
</gene>
<dbReference type="InterPro" id="IPR002347">
    <property type="entry name" value="SDR_fam"/>
</dbReference>
<dbReference type="PRINTS" id="PR00080">
    <property type="entry name" value="SDRFAMILY"/>
</dbReference>
<evidence type="ECO:0000256" key="2">
    <source>
        <dbReference type="ARBA" id="ARBA00023002"/>
    </source>
</evidence>
<keyword evidence="2" id="KW-0560">Oxidoreductase</keyword>
<organism evidence="4 5">
    <name type="scientific">Viridibacterium curvum</name>
    <dbReference type="NCBI Taxonomy" id="1101404"/>
    <lineage>
        <taxon>Bacteria</taxon>
        <taxon>Pseudomonadati</taxon>
        <taxon>Pseudomonadota</taxon>
        <taxon>Betaproteobacteria</taxon>
        <taxon>Rhodocyclales</taxon>
        <taxon>Rhodocyclaceae</taxon>
        <taxon>Viridibacterium</taxon>
    </lineage>
</organism>
<dbReference type="RefSeq" id="WP_345532514.1">
    <property type="nucleotide sequence ID" value="NZ_BAABLD010000008.1"/>
</dbReference>
<sequence length="261" mass="27347">MSQPPLRVFLTGASSGIGEALARHYAGQGAQLGLVARRADKLSALIDSLPGGAAQHIALSADVADSSSVAAAARQYLERFGLPDIVIANAGISVGTLTEEVQDYSPFEAVLRTNVLGVVATFQPFAGAMRARGHGRLVGISSVAGVRGIPGAGAYSASKAAVSRYLESLRVEMRGSGVSVIDIRPGYIRTPMTDVNSYPMPFILPAEEAAKRFARAIAANASQATIPWQMGLVARVLNVLPNAIFDYLFSKAGRKPRNLIG</sequence>
<dbReference type="PANTHER" id="PTHR44196">
    <property type="entry name" value="DEHYDROGENASE/REDUCTASE SDR FAMILY MEMBER 7B"/>
    <property type="match status" value="1"/>
</dbReference>
<reference evidence="5" key="1">
    <citation type="journal article" date="2019" name="Int. J. Syst. Evol. Microbiol.">
        <title>The Global Catalogue of Microorganisms (GCM) 10K type strain sequencing project: providing services to taxonomists for standard genome sequencing and annotation.</title>
        <authorList>
            <consortium name="The Broad Institute Genomics Platform"/>
            <consortium name="The Broad Institute Genome Sequencing Center for Infectious Disease"/>
            <person name="Wu L."/>
            <person name="Ma J."/>
        </authorList>
    </citation>
    <scope>NUCLEOTIDE SEQUENCE [LARGE SCALE GENOMIC DNA]</scope>
    <source>
        <strain evidence="5">JCM 18715</strain>
    </source>
</reference>
<dbReference type="EMBL" id="BAABLD010000008">
    <property type="protein sequence ID" value="GAA5164096.1"/>
    <property type="molecule type" value="Genomic_DNA"/>
</dbReference>
<dbReference type="InterPro" id="IPR020904">
    <property type="entry name" value="Sc_DH/Rdtase_CS"/>
</dbReference>
<dbReference type="Proteomes" id="UP001500547">
    <property type="component" value="Unassembled WGS sequence"/>
</dbReference>
<dbReference type="PANTHER" id="PTHR44196:SF1">
    <property type="entry name" value="DEHYDROGENASE_REDUCTASE SDR FAMILY MEMBER 7B"/>
    <property type="match status" value="1"/>
</dbReference>
<dbReference type="Gene3D" id="3.40.50.720">
    <property type="entry name" value="NAD(P)-binding Rossmann-like Domain"/>
    <property type="match status" value="1"/>
</dbReference>
<name>A0ABP9QM05_9RHOO</name>
<comment type="caution">
    <text evidence="4">The sequence shown here is derived from an EMBL/GenBank/DDBJ whole genome shotgun (WGS) entry which is preliminary data.</text>
</comment>
<dbReference type="Pfam" id="PF00106">
    <property type="entry name" value="adh_short"/>
    <property type="match status" value="1"/>
</dbReference>
<comment type="similarity">
    <text evidence="1 3">Belongs to the short-chain dehydrogenases/reductases (SDR) family.</text>
</comment>
<proteinExistence type="inferred from homology"/>
<accession>A0ABP9QM05</accession>
<keyword evidence="5" id="KW-1185">Reference proteome</keyword>
<protein>
    <submittedName>
        <fullName evidence="4">SDR family oxidoreductase</fullName>
    </submittedName>
</protein>